<reference evidence="2 3" key="1">
    <citation type="journal article" date="2015" name="Genome Biol. Evol.">
        <title>Phylogenomic analyses indicate that early fungi evolved digesting cell walls of algal ancestors of land plants.</title>
        <authorList>
            <person name="Chang Y."/>
            <person name="Wang S."/>
            <person name="Sekimoto S."/>
            <person name="Aerts A.L."/>
            <person name="Choi C."/>
            <person name="Clum A."/>
            <person name="LaButti K.M."/>
            <person name="Lindquist E.A."/>
            <person name="Yee Ngan C."/>
            <person name="Ohm R.A."/>
            <person name="Salamov A.A."/>
            <person name="Grigoriev I.V."/>
            <person name="Spatafora J.W."/>
            <person name="Berbee M.L."/>
        </authorList>
    </citation>
    <scope>NUCLEOTIDE SEQUENCE [LARGE SCALE GENOMIC DNA]</scope>
    <source>
        <strain evidence="2 3">JEL478</strain>
    </source>
</reference>
<evidence type="ECO:0000313" key="2">
    <source>
        <dbReference type="EMBL" id="KXS13746.1"/>
    </source>
</evidence>
<feature type="domain" description="F-box" evidence="1">
    <location>
        <begin position="3"/>
        <end position="49"/>
    </location>
</feature>
<sequence length="244" mass="27082">MCPTAITSLPLETLVDIARYMSTRDMVKYAASSSSNRWILNDPSVWQHLDIGAPRGVPYSPKGRKYNGLDKRPVLDDKELQAFLDRIERLIGVSISAVVRTARLSGLAGVTMDGIVGILWKRCPGLVYLEARDCCDADPEDLSKWFMINYEDDEYNSDYESGGSSDDTDRPGTAVFDFRRMDTPSRELLTLMANTKIQHGIWIQAGWSAVGVTDAGPAMMKTAAWSHLPSVMTAKCTFVTIFLT</sequence>
<dbReference type="PROSITE" id="PS50181">
    <property type="entry name" value="FBOX"/>
    <property type="match status" value="1"/>
</dbReference>
<gene>
    <name evidence="2" type="ORF">M427DRAFT_500011</name>
</gene>
<organism evidence="2 3">
    <name type="scientific">Gonapodya prolifera (strain JEL478)</name>
    <name type="common">Monoblepharis prolifera</name>
    <dbReference type="NCBI Taxonomy" id="1344416"/>
    <lineage>
        <taxon>Eukaryota</taxon>
        <taxon>Fungi</taxon>
        <taxon>Fungi incertae sedis</taxon>
        <taxon>Chytridiomycota</taxon>
        <taxon>Chytridiomycota incertae sedis</taxon>
        <taxon>Monoblepharidomycetes</taxon>
        <taxon>Monoblepharidales</taxon>
        <taxon>Gonapodyaceae</taxon>
        <taxon>Gonapodya</taxon>
    </lineage>
</organism>
<protein>
    <recommendedName>
        <fullName evidence="1">F-box domain-containing protein</fullName>
    </recommendedName>
</protein>
<dbReference type="AlphaFoldDB" id="A0A139AAC5"/>
<dbReference type="SUPFAM" id="SSF81383">
    <property type="entry name" value="F-box domain"/>
    <property type="match status" value="1"/>
</dbReference>
<evidence type="ECO:0000313" key="3">
    <source>
        <dbReference type="Proteomes" id="UP000070544"/>
    </source>
</evidence>
<proteinExistence type="predicted"/>
<evidence type="ECO:0000259" key="1">
    <source>
        <dbReference type="PROSITE" id="PS50181"/>
    </source>
</evidence>
<keyword evidence="3" id="KW-1185">Reference proteome</keyword>
<dbReference type="InterPro" id="IPR036047">
    <property type="entry name" value="F-box-like_dom_sf"/>
</dbReference>
<accession>A0A139AAC5</accession>
<name>A0A139AAC5_GONPJ</name>
<dbReference type="InterPro" id="IPR001810">
    <property type="entry name" value="F-box_dom"/>
</dbReference>
<dbReference type="Proteomes" id="UP000070544">
    <property type="component" value="Unassembled WGS sequence"/>
</dbReference>
<dbReference type="EMBL" id="KQ965775">
    <property type="protein sequence ID" value="KXS13746.1"/>
    <property type="molecule type" value="Genomic_DNA"/>
</dbReference>